<accession>W0SIV4</accession>
<organism evidence="9 10">
    <name type="scientific">Sulfuritalea hydrogenivorans sk43H</name>
    <dbReference type="NCBI Taxonomy" id="1223802"/>
    <lineage>
        <taxon>Bacteria</taxon>
        <taxon>Pseudomonadati</taxon>
        <taxon>Pseudomonadota</taxon>
        <taxon>Betaproteobacteria</taxon>
        <taxon>Nitrosomonadales</taxon>
        <taxon>Sterolibacteriaceae</taxon>
        <taxon>Sulfuritalea</taxon>
    </lineage>
</organism>
<dbReference type="HOGENOM" id="CLU_054750_0_1_4"/>
<dbReference type="EMBL" id="AP012547">
    <property type="protein sequence ID" value="BAO29853.1"/>
    <property type="molecule type" value="Genomic_DNA"/>
</dbReference>
<keyword evidence="4 8" id="KW-1003">Cell membrane</keyword>
<dbReference type="InterPro" id="IPR052017">
    <property type="entry name" value="TSUP"/>
</dbReference>
<feature type="transmembrane region" description="Helical" evidence="8">
    <location>
        <begin position="205"/>
        <end position="226"/>
    </location>
</feature>
<sequence length="256" mass="27075">MFEHATTLPLAFWLLAILATLLVGMSKAGFGGAAGSLGVPLMALVVAPPFAAAVMLPILLIIDAIGLVVFRGRGDAANLRIILPGAMLGIALGWLTFGHVDARWIRLLIGIEALAFAFDRFRAARAVAIAVPSAPTLRPGIFWSALSGFTSFVSHAGGPPIMQYLMPQNMDKMRLVGTTVIFFSVVNFSKLGPYAQLGLLDLSNLGVSLLLAPAIPLGYFVGYRLLHAIDMRGFNLVTAWTLLAAGTKLVYDGIAG</sequence>
<keyword evidence="10" id="KW-1185">Reference proteome</keyword>
<evidence type="ECO:0000256" key="1">
    <source>
        <dbReference type="ARBA" id="ARBA00004651"/>
    </source>
</evidence>
<evidence type="ECO:0000256" key="4">
    <source>
        <dbReference type="ARBA" id="ARBA00022475"/>
    </source>
</evidence>
<dbReference type="OrthoDB" id="7028171at2"/>
<dbReference type="AlphaFoldDB" id="W0SIV4"/>
<proteinExistence type="inferred from homology"/>
<dbReference type="RefSeq" id="WP_052473524.1">
    <property type="nucleotide sequence ID" value="NZ_AP012547.1"/>
</dbReference>
<evidence type="ECO:0000256" key="5">
    <source>
        <dbReference type="ARBA" id="ARBA00022692"/>
    </source>
</evidence>
<dbReference type="KEGG" id="shd:SUTH_02062"/>
<comment type="subcellular location">
    <subcellularLocation>
        <location evidence="1 8">Cell membrane</location>
        <topology evidence="1 8">Multi-pass membrane protein</topology>
    </subcellularLocation>
</comment>
<feature type="transmembrane region" description="Helical" evidence="8">
    <location>
        <begin position="141"/>
        <end position="161"/>
    </location>
</feature>
<dbReference type="PANTHER" id="PTHR30269:SF37">
    <property type="entry name" value="MEMBRANE TRANSPORTER PROTEIN"/>
    <property type="match status" value="1"/>
</dbReference>
<protein>
    <recommendedName>
        <fullName evidence="8">Probable membrane transporter protein</fullName>
    </recommendedName>
</protein>
<feature type="transmembrane region" description="Helical" evidence="8">
    <location>
        <begin position="41"/>
        <end position="70"/>
    </location>
</feature>
<evidence type="ECO:0000256" key="6">
    <source>
        <dbReference type="ARBA" id="ARBA00022989"/>
    </source>
</evidence>
<dbReference type="GO" id="GO:0005886">
    <property type="term" value="C:plasma membrane"/>
    <property type="evidence" value="ECO:0007669"/>
    <property type="project" value="UniProtKB-SubCell"/>
</dbReference>
<feature type="transmembrane region" description="Helical" evidence="8">
    <location>
        <begin position="173"/>
        <end position="193"/>
    </location>
</feature>
<feature type="transmembrane region" description="Helical" evidence="8">
    <location>
        <begin position="233"/>
        <end position="251"/>
    </location>
</feature>
<evidence type="ECO:0000256" key="7">
    <source>
        <dbReference type="ARBA" id="ARBA00023136"/>
    </source>
</evidence>
<dbReference type="InterPro" id="IPR002781">
    <property type="entry name" value="TM_pro_TauE-like"/>
</dbReference>
<name>W0SIV4_9PROT</name>
<keyword evidence="7 8" id="KW-0472">Membrane</keyword>
<dbReference type="PANTHER" id="PTHR30269">
    <property type="entry name" value="TRANSMEMBRANE PROTEIN YFCA"/>
    <property type="match status" value="1"/>
</dbReference>
<evidence type="ECO:0000256" key="2">
    <source>
        <dbReference type="ARBA" id="ARBA00009142"/>
    </source>
</evidence>
<reference evidence="9 10" key="1">
    <citation type="journal article" date="2014" name="Syst. Appl. Microbiol.">
        <title>Complete genomes of freshwater sulfur oxidizers Sulfuricella denitrificans skB26 and Sulfuritalea hydrogenivorans sk43H: genetic insights into the sulfur oxidation pathway of betaproteobacteria.</title>
        <authorList>
            <person name="Watanabe T."/>
            <person name="Kojima H."/>
            <person name="Fukui M."/>
        </authorList>
    </citation>
    <scope>NUCLEOTIDE SEQUENCE [LARGE SCALE GENOMIC DNA]</scope>
    <source>
        <strain evidence="9">DSM22779</strain>
    </source>
</reference>
<dbReference type="Proteomes" id="UP000031637">
    <property type="component" value="Chromosome"/>
</dbReference>
<gene>
    <name evidence="9" type="ORF">SUTH_02062</name>
</gene>
<evidence type="ECO:0000313" key="10">
    <source>
        <dbReference type="Proteomes" id="UP000031637"/>
    </source>
</evidence>
<keyword evidence="6 8" id="KW-1133">Transmembrane helix</keyword>
<dbReference type="Pfam" id="PF01925">
    <property type="entry name" value="TauE"/>
    <property type="match status" value="1"/>
</dbReference>
<dbReference type="STRING" id="1223802.SUTH_02062"/>
<evidence type="ECO:0000313" key="9">
    <source>
        <dbReference type="EMBL" id="BAO29853.1"/>
    </source>
</evidence>
<evidence type="ECO:0000256" key="8">
    <source>
        <dbReference type="RuleBase" id="RU363041"/>
    </source>
</evidence>
<keyword evidence="5 8" id="KW-0812">Transmembrane</keyword>
<comment type="similarity">
    <text evidence="2 8">Belongs to the 4-toluene sulfonate uptake permease (TSUP) (TC 2.A.102) family.</text>
</comment>
<evidence type="ECO:0000256" key="3">
    <source>
        <dbReference type="ARBA" id="ARBA00022448"/>
    </source>
</evidence>
<keyword evidence="3" id="KW-0813">Transport</keyword>
<feature type="transmembrane region" description="Helical" evidence="8">
    <location>
        <begin position="77"/>
        <end position="97"/>
    </location>
</feature>